<protein>
    <submittedName>
        <fullName evidence="2">SCAN box domain-containing protein</fullName>
    </submittedName>
</protein>
<organism evidence="2">
    <name type="scientific">Soboliphyme baturini</name>
    <dbReference type="NCBI Taxonomy" id="241478"/>
    <lineage>
        <taxon>Eukaryota</taxon>
        <taxon>Metazoa</taxon>
        <taxon>Ecdysozoa</taxon>
        <taxon>Nematoda</taxon>
        <taxon>Enoplea</taxon>
        <taxon>Dorylaimia</taxon>
        <taxon>Dioctophymatida</taxon>
        <taxon>Dioctophymatoidea</taxon>
        <taxon>Soboliphymatidae</taxon>
        <taxon>Soboliphyme</taxon>
    </lineage>
</organism>
<dbReference type="GO" id="GO:0000339">
    <property type="term" value="F:RNA cap binding"/>
    <property type="evidence" value="ECO:0007669"/>
    <property type="project" value="InterPro"/>
</dbReference>
<dbReference type="InterPro" id="IPR006607">
    <property type="entry name" value="DM15"/>
</dbReference>
<dbReference type="WBParaSite" id="SBAD_0001339501-mRNA-1">
    <property type="protein sequence ID" value="SBAD_0001339501-mRNA-1"/>
    <property type="gene ID" value="SBAD_0001339501"/>
</dbReference>
<name>A0A183JAT2_9BILA</name>
<reference evidence="2" key="1">
    <citation type="submission" date="2016-06" db="UniProtKB">
        <authorList>
            <consortium name="WormBaseParasite"/>
        </authorList>
    </citation>
    <scope>IDENTIFICATION</scope>
</reference>
<evidence type="ECO:0000256" key="1">
    <source>
        <dbReference type="SAM" id="MobiDB-lite"/>
    </source>
</evidence>
<dbReference type="Pfam" id="PF21071">
    <property type="entry name" value="LARP1_HEAT"/>
    <property type="match status" value="1"/>
</dbReference>
<sequence>LLTDLFHRSESDSEKSDAEFSDQHLDQLIIVTQTAKVTHDLARIIDDGLRRYEQDLWTSLEEKFIPKSPIAKRETKTGRDLPRFYPVVKPQRPLDPRSPRKQKTRHSLNPPVEMHVGWVMDANGPQAIPQFHHPSYALLRQNGFVQQVYSEWKKRCLRERKYCGFGTIEMNTLYRFWSFFLRENFNRTMYEEFKRLANEDADIENKALLVDDIEKVISISPIAP</sequence>
<dbReference type="AlphaFoldDB" id="A0A183JAT2"/>
<feature type="region of interest" description="Disordered" evidence="1">
    <location>
        <begin position="86"/>
        <end position="107"/>
    </location>
</feature>
<dbReference type="GO" id="GO:0048255">
    <property type="term" value="P:mRNA stabilization"/>
    <property type="evidence" value="ECO:0007669"/>
    <property type="project" value="InterPro"/>
</dbReference>
<dbReference type="SMART" id="SM00684">
    <property type="entry name" value="DM15"/>
    <property type="match status" value="1"/>
</dbReference>
<evidence type="ECO:0000313" key="2">
    <source>
        <dbReference type="WBParaSite" id="SBAD_0001339501-mRNA-1"/>
    </source>
</evidence>
<proteinExistence type="predicted"/>
<accession>A0A183JAT2</accession>